<name>A0A168A3Z9_9HYPO</name>
<protein>
    <submittedName>
        <fullName evidence="5">THUMP domain containing protein</fullName>
    </submittedName>
</protein>
<evidence type="ECO:0000259" key="4">
    <source>
        <dbReference type="PROSITE" id="PS51165"/>
    </source>
</evidence>
<evidence type="ECO:0000256" key="1">
    <source>
        <dbReference type="PROSITE-ProRule" id="PRU00529"/>
    </source>
</evidence>
<dbReference type="STRING" id="1081109.A0A168A3Z9"/>
<dbReference type="SUPFAM" id="SSF143437">
    <property type="entry name" value="THUMP domain-like"/>
    <property type="match status" value="1"/>
</dbReference>
<dbReference type="AlphaFoldDB" id="A0A168A3Z9"/>
<accession>A0A168A3Z9</accession>
<dbReference type="Gene3D" id="3.30.2300.10">
    <property type="entry name" value="THUMP superfamily"/>
    <property type="match status" value="1"/>
</dbReference>
<keyword evidence="1" id="KW-0694">RNA-binding</keyword>
<evidence type="ECO:0000256" key="3">
    <source>
        <dbReference type="SAM" id="Phobius"/>
    </source>
</evidence>
<keyword evidence="3" id="KW-0812">Transmembrane</keyword>
<keyword evidence="3" id="KW-1133">Transmembrane helix</keyword>
<organism evidence="5 6">
    <name type="scientific">Moelleriella libera RCEF 2490</name>
    <dbReference type="NCBI Taxonomy" id="1081109"/>
    <lineage>
        <taxon>Eukaryota</taxon>
        <taxon>Fungi</taxon>
        <taxon>Dikarya</taxon>
        <taxon>Ascomycota</taxon>
        <taxon>Pezizomycotina</taxon>
        <taxon>Sordariomycetes</taxon>
        <taxon>Hypocreomycetidae</taxon>
        <taxon>Hypocreales</taxon>
        <taxon>Clavicipitaceae</taxon>
        <taxon>Moelleriella</taxon>
    </lineage>
</organism>
<evidence type="ECO:0000313" key="6">
    <source>
        <dbReference type="Proteomes" id="UP000078544"/>
    </source>
</evidence>
<dbReference type="InterPro" id="IPR004114">
    <property type="entry name" value="THUMP_dom"/>
</dbReference>
<dbReference type="InterPro" id="IPR040183">
    <property type="entry name" value="THUMPD1-like"/>
</dbReference>
<dbReference type="PANTHER" id="PTHR13452">
    <property type="entry name" value="THUMP DOMAIN CONTAINING PROTEIN 1-RELATED"/>
    <property type="match status" value="1"/>
</dbReference>
<dbReference type="Pfam" id="PF02926">
    <property type="entry name" value="THUMP"/>
    <property type="match status" value="1"/>
</dbReference>
<dbReference type="PROSITE" id="PS51165">
    <property type="entry name" value="THUMP"/>
    <property type="match status" value="1"/>
</dbReference>
<feature type="transmembrane region" description="Helical" evidence="3">
    <location>
        <begin position="65"/>
        <end position="85"/>
    </location>
</feature>
<keyword evidence="6" id="KW-1185">Reference proteome</keyword>
<reference evidence="5 6" key="1">
    <citation type="journal article" date="2016" name="Genome Biol. Evol.">
        <title>Divergent and convergent evolution of fungal pathogenicity.</title>
        <authorList>
            <person name="Shang Y."/>
            <person name="Xiao G."/>
            <person name="Zheng P."/>
            <person name="Cen K."/>
            <person name="Zhan S."/>
            <person name="Wang C."/>
        </authorList>
    </citation>
    <scope>NUCLEOTIDE SEQUENCE [LARGE SCALE GENOMIC DNA]</scope>
    <source>
        <strain evidence="5 6">RCEF 2490</strain>
    </source>
</reference>
<feature type="compositionally biased region" description="Low complexity" evidence="2">
    <location>
        <begin position="131"/>
        <end position="141"/>
    </location>
</feature>
<feature type="region of interest" description="Disordered" evidence="2">
    <location>
        <begin position="123"/>
        <end position="142"/>
    </location>
</feature>
<dbReference type="GO" id="GO:0006400">
    <property type="term" value="P:tRNA modification"/>
    <property type="evidence" value="ECO:0007669"/>
    <property type="project" value="InterPro"/>
</dbReference>
<feature type="domain" description="THUMP" evidence="4">
    <location>
        <begin position="203"/>
        <end position="364"/>
    </location>
</feature>
<dbReference type="GO" id="GO:0003723">
    <property type="term" value="F:RNA binding"/>
    <property type="evidence" value="ECO:0007669"/>
    <property type="project" value="UniProtKB-UniRule"/>
</dbReference>
<feature type="region of interest" description="Disordered" evidence="2">
    <location>
        <begin position="248"/>
        <end position="303"/>
    </location>
</feature>
<comment type="caution">
    <text evidence="5">The sequence shown here is derived from an EMBL/GenBank/DDBJ whole genome shotgun (WGS) entry which is preliminary data.</text>
</comment>
<sequence>MAARVDMGKTLSVGDEGIWVTFARGMGPKAVREFAELCDERLLGVESSTFPDCFNGNATARVLPYLPRTIIIIIIIIIITIITAGPRFSCFRGEYSFWMLTLELSTKYAKSMYGIENAASTGDGHAEDTLSSSSSPAPEASQDIEASIEAELHAMKAKPKPPPADRRYFTPISTGVECLFFMKTIKPIEPGKLIRKMCEDARDCPDPRLRKCRYINRLTPVFDTDKATENGVVKVAGSVLPTFFTLKDKDKDKDKDGDEDGDRKDGDEDGDQKDGDEDGDKKDGDEGERQEKRHGDDDAAAETRPAYSYAIRHNIRNHNALKSVDVIKKVANLIDDKHKVNLGQPDKVILIEIFQLFCGISVVDGKEWEELRRYNLNALYSLATPDGKKETKG</sequence>
<dbReference type="Proteomes" id="UP000078544">
    <property type="component" value="Unassembled WGS sequence"/>
</dbReference>
<evidence type="ECO:0000313" key="5">
    <source>
        <dbReference type="EMBL" id="KZZ93439.1"/>
    </source>
</evidence>
<feature type="compositionally biased region" description="Basic and acidic residues" evidence="2">
    <location>
        <begin position="248"/>
        <end position="266"/>
    </location>
</feature>
<dbReference type="PANTHER" id="PTHR13452:SF10">
    <property type="entry name" value="THUMP DOMAIN-CONTAINING PROTEIN 1"/>
    <property type="match status" value="1"/>
</dbReference>
<feature type="compositionally biased region" description="Acidic residues" evidence="2">
    <location>
        <begin position="267"/>
        <end position="278"/>
    </location>
</feature>
<proteinExistence type="predicted"/>
<dbReference type="CDD" id="cd11717">
    <property type="entry name" value="THUMP_THUMPD1_like"/>
    <property type="match status" value="1"/>
</dbReference>
<evidence type="ECO:0000256" key="2">
    <source>
        <dbReference type="SAM" id="MobiDB-lite"/>
    </source>
</evidence>
<keyword evidence="3" id="KW-0472">Membrane</keyword>
<feature type="compositionally biased region" description="Basic and acidic residues" evidence="2">
    <location>
        <begin position="279"/>
        <end position="297"/>
    </location>
</feature>
<dbReference type="OrthoDB" id="367221at2759"/>
<dbReference type="EMBL" id="AZGY01000013">
    <property type="protein sequence ID" value="KZZ93439.1"/>
    <property type="molecule type" value="Genomic_DNA"/>
</dbReference>
<gene>
    <name evidence="5" type="ORF">AAL_05824</name>
</gene>